<dbReference type="InterPro" id="IPR024679">
    <property type="entry name" value="Ipi1_N"/>
</dbReference>
<feature type="domain" description="Pre-rRNA-processing protein Ipi1 N-terminal" evidence="6">
    <location>
        <begin position="144"/>
        <end position="208"/>
    </location>
</feature>
<reference evidence="8 9" key="1">
    <citation type="submission" date="2024-01" db="EMBL/GenBank/DDBJ databases">
        <title>The complete chloroplast genome sequence of Lithospermum erythrorhizon: insights into the phylogenetic relationship among Boraginaceae species and the maternal lineages of purple gromwells.</title>
        <authorList>
            <person name="Okada T."/>
            <person name="Watanabe K."/>
        </authorList>
    </citation>
    <scope>NUCLEOTIDE SEQUENCE [LARGE SCALE GENOMIC DNA]</scope>
</reference>
<proteinExistence type="inferred from homology"/>
<accession>A0AAV3NTY6</accession>
<dbReference type="SUPFAM" id="SSF48371">
    <property type="entry name" value="ARM repeat"/>
    <property type="match status" value="1"/>
</dbReference>
<organism evidence="8 9">
    <name type="scientific">Lithospermum erythrorhizon</name>
    <name type="common">Purple gromwell</name>
    <name type="synonym">Lithospermum officinale var. erythrorhizon</name>
    <dbReference type="NCBI Taxonomy" id="34254"/>
    <lineage>
        <taxon>Eukaryota</taxon>
        <taxon>Viridiplantae</taxon>
        <taxon>Streptophyta</taxon>
        <taxon>Embryophyta</taxon>
        <taxon>Tracheophyta</taxon>
        <taxon>Spermatophyta</taxon>
        <taxon>Magnoliopsida</taxon>
        <taxon>eudicotyledons</taxon>
        <taxon>Gunneridae</taxon>
        <taxon>Pentapetalae</taxon>
        <taxon>asterids</taxon>
        <taxon>lamiids</taxon>
        <taxon>Boraginales</taxon>
        <taxon>Boraginaceae</taxon>
        <taxon>Boraginoideae</taxon>
        <taxon>Lithospermeae</taxon>
        <taxon>Lithospermum</taxon>
    </lineage>
</organism>
<dbReference type="EMBL" id="BAABME010000415">
    <property type="protein sequence ID" value="GAA0142591.1"/>
    <property type="molecule type" value="Genomic_DNA"/>
</dbReference>
<dbReference type="InterPro" id="IPR011989">
    <property type="entry name" value="ARM-like"/>
</dbReference>
<dbReference type="Gene3D" id="1.25.10.10">
    <property type="entry name" value="Leucine-rich Repeat Variant"/>
    <property type="match status" value="1"/>
</dbReference>
<protein>
    <submittedName>
        <fullName evidence="8">Non-motor microtubule binding protein</fullName>
    </submittedName>
</protein>
<dbReference type="InterPro" id="IPR016024">
    <property type="entry name" value="ARM-type_fold"/>
</dbReference>
<evidence type="ECO:0000313" key="9">
    <source>
        <dbReference type="Proteomes" id="UP001454036"/>
    </source>
</evidence>
<name>A0AAV3NTY6_LITER</name>
<evidence type="ECO:0000256" key="4">
    <source>
        <dbReference type="ARBA" id="ARBA00023242"/>
    </source>
</evidence>
<evidence type="ECO:0000259" key="7">
    <source>
        <dbReference type="Pfam" id="PF25781"/>
    </source>
</evidence>
<dbReference type="Pfam" id="PF25781">
    <property type="entry name" value="TPR_TEX10"/>
    <property type="match status" value="1"/>
</dbReference>
<comment type="caution">
    <text evidence="8">The sequence shown here is derived from an EMBL/GenBank/DDBJ whole genome shotgun (WGS) entry which is preliminary data.</text>
</comment>
<dbReference type="Proteomes" id="UP001454036">
    <property type="component" value="Unassembled WGS sequence"/>
</dbReference>
<dbReference type="Pfam" id="PF12333">
    <property type="entry name" value="Ipi1_N"/>
    <property type="match status" value="1"/>
</dbReference>
<dbReference type="PANTHER" id="PTHR16056:SF2">
    <property type="entry name" value="TESTIS-EXPRESSED PROTEIN 10"/>
    <property type="match status" value="1"/>
</dbReference>
<sequence length="969" mass="110625">MVKKSQSKKPQKRGVDFKKIKKKIGRKVLPPKNSTNTEVKSKEIILPEQSIAADKSGYAVSKKGLTLKELLQHTSHHNVKSRRDALNGIRDIFIKHPAELKLHKLAVIEKLRERISDDDKLVREALYQLLKSEVFTGSNEENQELVVSLMMSYIFSAMTHLTFDIRLMAFKFLDLLLQHYPSSFTVYIEKILQNYGSLLRKNQFSLQDRSKLKSVLAGLVHCLSLLGCNKGDVSMRKNDCSQATLHPFEPDDQEDQICHTGVIRNLLDVLHVLLSCLHDLIQNTPRLDAQSFDCMQFILQSVDAVVKYFTHGFNETKRGLLSLFPPSKIPDVNVDDHMISLLKLKNLWDVFPLNPIHNHSTKDGDRYFILNAITTEVFLQLSDMISFPPALFERFLEFIEVSFSEKISHGRKSSLGIQEKHFISIIKFIPRLIVQIPDNWKARILLAFTTVLRNFSAESSTTLACLSAVQEMLSPEHCWLELIADNPEILEFHLDWIRELPSMLVRLGDKHSSSSEAALRLQLKLGQCASLNSLLSSEYDNMQKPLRDFYCTLDEESVHYGPFISLPGEIQELSVCCLYYFSSLDHPLLQSLVSCCLSNELDPNVIFRILEVLQSAHKAGHIHTAHYLSFLVTLVSHFKTSPDEIFSTTSDDMKSSREIFNSVTLFVCLQMSQMGDKNLISKMLERVIIDQIMLLPHVDTICAFLRVLVTLDSRLTRFSVESIDDLTNVLAHYLIYISSSVPGEDVETAHQKTINYYFLPCLILFIKNRELLKLVLNKMGSFIDEYNSPSSSLRCGSLPLTHASLRLRAVVSTFLHMNKDSKVHGGLLSCQTELETIQQKMLTAKSSEATNMSIEERHKIQNECDRMKAFMVLLFQPYKDFKEANFIYISDIRNLVQVPTELHKRNPTDRSHRSQAEDERKCYLHKSQRGNKKMKENAIYINHKGGISIGRLCANSRGNTEDASVNQPK</sequence>
<keyword evidence="9" id="KW-1185">Reference proteome</keyword>
<feature type="compositionally biased region" description="Basic and acidic residues" evidence="5">
    <location>
        <begin position="903"/>
        <end position="922"/>
    </location>
</feature>
<comment type="similarity">
    <text evidence="3">Belongs to the IPI1/TEX10 family.</text>
</comment>
<evidence type="ECO:0000256" key="5">
    <source>
        <dbReference type="SAM" id="MobiDB-lite"/>
    </source>
</evidence>
<evidence type="ECO:0000256" key="1">
    <source>
        <dbReference type="ARBA" id="ARBA00004604"/>
    </source>
</evidence>
<evidence type="ECO:0000313" key="8">
    <source>
        <dbReference type="EMBL" id="GAA0142591.1"/>
    </source>
</evidence>
<feature type="domain" description="TEX10-like TPR repeats" evidence="7">
    <location>
        <begin position="495"/>
        <end position="780"/>
    </location>
</feature>
<comment type="subcellular location">
    <subcellularLocation>
        <location evidence="1">Nucleus</location>
        <location evidence="1">Nucleolus</location>
    </subcellularLocation>
    <subcellularLocation>
        <location evidence="2">Nucleus</location>
        <location evidence="2">Nucleoplasm</location>
    </subcellularLocation>
</comment>
<gene>
    <name evidence="8" type="ORF">LIER_03453</name>
</gene>
<dbReference type="PANTHER" id="PTHR16056">
    <property type="entry name" value="REGULATOR OF MICROTUBULE DYNAMICS PROTEIN"/>
    <property type="match status" value="1"/>
</dbReference>
<dbReference type="FunFam" id="1.25.10.10:FF:000348">
    <property type="entry name" value="uncharacterized protein LOC106763108 isoform X2"/>
    <property type="match status" value="1"/>
</dbReference>
<evidence type="ECO:0000259" key="6">
    <source>
        <dbReference type="Pfam" id="PF12333"/>
    </source>
</evidence>
<keyword evidence="4" id="KW-0539">Nucleus</keyword>
<evidence type="ECO:0000256" key="3">
    <source>
        <dbReference type="ARBA" id="ARBA00006427"/>
    </source>
</evidence>
<evidence type="ECO:0000256" key="2">
    <source>
        <dbReference type="ARBA" id="ARBA00004642"/>
    </source>
</evidence>
<feature type="region of interest" description="Disordered" evidence="5">
    <location>
        <begin position="903"/>
        <end position="930"/>
    </location>
</feature>
<dbReference type="InterPro" id="IPR057949">
    <property type="entry name" value="TPR_TEX10"/>
</dbReference>
<dbReference type="AlphaFoldDB" id="A0AAV3NTY6"/>
<dbReference type="GO" id="GO:0005634">
    <property type="term" value="C:nucleus"/>
    <property type="evidence" value="ECO:0007669"/>
    <property type="project" value="UniProtKB-SubCell"/>
</dbReference>